<organism evidence="1 2">
    <name type="scientific">Oedothorax gibbosus</name>
    <dbReference type="NCBI Taxonomy" id="931172"/>
    <lineage>
        <taxon>Eukaryota</taxon>
        <taxon>Metazoa</taxon>
        <taxon>Ecdysozoa</taxon>
        <taxon>Arthropoda</taxon>
        <taxon>Chelicerata</taxon>
        <taxon>Arachnida</taxon>
        <taxon>Araneae</taxon>
        <taxon>Araneomorphae</taxon>
        <taxon>Entelegynae</taxon>
        <taxon>Araneoidea</taxon>
        <taxon>Linyphiidae</taxon>
        <taxon>Erigoninae</taxon>
        <taxon>Oedothorax</taxon>
    </lineage>
</organism>
<gene>
    <name evidence="1" type="ORF">JTE90_022634</name>
</gene>
<name>A0AAV6TU59_9ARAC</name>
<dbReference type="AlphaFoldDB" id="A0AAV6TU59"/>
<protein>
    <submittedName>
        <fullName evidence="1">Uncharacterized protein</fullName>
    </submittedName>
</protein>
<evidence type="ECO:0000313" key="2">
    <source>
        <dbReference type="Proteomes" id="UP000827092"/>
    </source>
</evidence>
<comment type="caution">
    <text evidence="1">The sequence shown here is derived from an EMBL/GenBank/DDBJ whole genome shotgun (WGS) entry which is preliminary data.</text>
</comment>
<keyword evidence="2" id="KW-1185">Reference proteome</keyword>
<accession>A0AAV6TU59</accession>
<dbReference type="Proteomes" id="UP000827092">
    <property type="component" value="Unassembled WGS sequence"/>
</dbReference>
<dbReference type="EMBL" id="JAFNEN010001048">
    <property type="protein sequence ID" value="KAG8175211.1"/>
    <property type="molecule type" value="Genomic_DNA"/>
</dbReference>
<proteinExistence type="predicted"/>
<reference evidence="1 2" key="1">
    <citation type="journal article" date="2022" name="Nat. Ecol. Evol.">
        <title>A masculinizing supergene underlies an exaggerated male reproductive morph in a spider.</title>
        <authorList>
            <person name="Hendrickx F."/>
            <person name="De Corte Z."/>
            <person name="Sonet G."/>
            <person name="Van Belleghem S.M."/>
            <person name="Kostlbacher S."/>
            <person name="Vangestel C."/>
        </authorList>
    </citation>
    <scope>NUCLEOTIDE SEQUENCE [LARGE SCALE GENOMIC DNA]</scope>
    <source>
        <strain evidence="1">W744_W776</strain>
    </source>
</reference>
<evidence type="ECO:0000313" key="1">
    <source>
        <dbReference type="EMBL" id="KAG8175211.1"/>
    </source>
</evidence>
<sequence length="155" mass="18180">MLPLYWRNGTHLVFSHHAAYGHIAAKVLEECPPNTQVNLFDDLCWLDLKFSKDSDHFIFNFSEHDSDEHQVVFPFASFIYFDRYLLTLHALVRLIIKLKPAIFIRVHSTRIILAENKDKRKFFDFTRVGSLTTKPYRNRPDDGLILDASSLIKQE</sequence>